<sequence>MTVRAIRGAVTVENNSAFEIIDETKALLTEIIKENNVEQDNIISIIFTATKDLDAAFPAVAARQLGWTRVALMCTSEIDVPGSLKSCIRVLLHINSEKSNSEIKNIYLKGAKVLRPDL</sequence>
<organism evidence="4 5">
    <name type="scientific">Anaerobacterium chartisolvens</name>
    <dbReference type="NCBI Taxonomy" id="1297424"/>
    <lineage>
        <taxon>Bacteria</taxon>
        <taxon>Bacillati</taxon>
        <taxon>Bacillota</taxon>
        <taxon>Clostridia</taxon>
        <taxon>Eubacteriales</taxon>
        <taxon>Oscillospiraceae</taxon>
        <taxon>Anaerobacterium</taxon>
    </lineage>
</organism>
<keyword evidence="5" id="KW-1185">Reference proteome</keyword>
<evidence type="ECO:0000313" key="4">
    <source>
        <dbReference type="EMBL" id="RCX19967.1"/>
    </source>
</evidence>
<dbReference type="AlphaFoldDB" id="A0A369BHM3"/>
<dbReference type="PROSITE" id="PS51167">
    <property type="entry name" value="CHORISMATE_MUT_1"/>
    <property type="match status" value="1"/>
</dbReference>
<name>A0A369BHM3_9FIRM</name>
<dbReference type="SUPFAM" id="SSF55298">
    <property type="entry name" value="YjgF-like"/>
    <property type="match status" value="1"/>
</dbReference>
<dbReference type="NCBIfam" id="TIGR01796">
    <property type="entry name" value="CM_mono_aroH"/>
    <property type="match status" value="1"/>
</dbReference>
<evidence type="ECO:0000256" key="1">
    <source>
        <dbReference type="NCBIfam" id="TIGR01796"/>
    </source>
</evidence>
<dbReference type="Gene3D" id="3.30.1330.40">
    <property type="entry name" value="RutC-like"/>
    <property type="match status" value="1"/>
</dbReference>
<dbReference type="GO" id="GO:0004106">
    <property type="term" value="F:chorismate mutase activity"/>
    <property type="evidence" value="ECO:0007669"/>
    <property type="project" value="UniProtKB-UniRule"/>
</dbReference>
<reference evidence="4 5" key="1">
    <citation type="submission" date="2018-07" db="EMBL/GenBank/DDBJ databases">
        <title>Genomic Encyclopedia of Type Strains, Phase IV (KMG-IV): sequencing the most valuable type-strain genomes for metagenomic binning, comparative biology and taxonomic classification.</title>
        <authorList>
            <person name="Goeker M."/>
        </authorList>
    </citation>
    <scope>NUCLEOTIDE SEQUENCE [LARGE SCALE GENOMIC DNA]</scope>
    <source>
        <strain evidence="4 5">DSM 27016</strain>
    </source>
</reference>
<dbReference type="GO" id="GO:0046417">
    <property type="term" value="P:chorismate metabolic process"/>
    <property type="evidence" value="ECO:0007669"/>
    <property type="project" value="TreeGrafter"/>
</dbReference>
<accession>A0A369BHM3</accession>
<dbReference type="GO" id="GO:0008652">
    <property type="term" value="P:amino acid biosynthetic process"/>
    <property type="evidence" value="ECO:0007669"/>
    <property type="project" value="UniProtKB-UniRule"/>
</dbReference>
<keyword evidence="2 3" id="KW-0057">Aromatic amino acid biosynthesis</keyword>
<proteinExistence type="predicted"/>
<feature type="binding site" evidence="2">
    <location>
        <position position="7"/>
    </location>
    <ligand>
        <name>prephenate</name>
        <dbReference type="ChEBI" id="CHEBI:29934"/>
    </ligand>
</feature>
<dbReference type="UniPathway" id="UPA00120">
    <property type="reaction ID" value="UER00203"/>
</dbReference>
<dbReference type="CDD" id="cd02185">
    <property type="entry name" value="AroH"/>
    <property type="match status" value="1"/>
</dbReference>
<protein>
    <recommendedName>
        <fullName evidence="1 3">chorismate mutase</fullName>
        <ecNumber evidence="1 3">5.4.99.5</ecNumber>
    </recommendedName>
</protein>
<evidence type="ECO:0000256" key="3">
    <source>
        <dbReference type="PROSITE-ProRule" id="PRU00514"/>
    </source>
</evidence>
<keyword evidence="2 3" id="KW-0028">Amino-acid biosynthesis</keyword>
<dbReference type="RefSeq" id="WP_114296097.1">
    <property type="nucleotide sequence ID" value="NZ_QPJT01000002.1"/>
</dbReference>
<gene>
    <name evidence="4" type="ORF">DFR58_10236</name>
</gene>
<evidence type="ECO:0000256" key="2">
    <source>
        <dbReference type="PIRSR" id="PIRSR005965-1"/>
    </source>
</evidence>
<feature type="binding site" evidence="2">
    <location>
        <position position="89"/>
    </location>
    <ligand>
        <name>prephenate</name>
        <dbReference type="ChEBI" id="CHEBI:29934"/>
    </ligand>
</feature>
<dbReference type="Proteomes" id="UP000253034">
    <property type="component" value="Unassembled WGS sequence"/>
</dbReference>
<dbReference type="EMBL" id="QPJT01000002">
    <property type="protein sequence ID" value="RCX19967.1"/>
    <property type="molecule type" value="Genomic_DNA"/>
</dbReference>
<feature type="binding site" evidence="2">
    <location>
        <position position="107"/>
    </location>
    <ligand>
        <name>prephenate</name>
        <dbReference type="ChEBI" id="CHEBI:29934"/>
    </ligand>
</feature>
<dbReference type="PANTHER" id="PTHR21164:SF0">
    <property type="entry name" value="CHORISMATE MUTASE AROH"/>
    <property type="match status" value="1"/>
</dbReference>
<dbReference type="PANTHER" id="PTHR21164">
    <property type="entry name" value="CHORISMATE MUTASE"/>
    <property type="match status" value="1"/>
</dbReference>
<dbReference type="GO" id="GO:0009073">
    <property type="term" value="P:aromatic amino acid family biosynthetic process"/>
    <property type="evidence" value="ECO:0007669"/>
    <property type="project" value="UniProtKB-UniRule"/>
</dbReference>
<dbReference type="PIRSF" id="PIRSF005965">
    <property type="entry name" value="Chor_mut_AroH"/>
    <property type="match status" value="1"/>
</dbReference>
<dbReference type="EC" id="5.4.99.5" evidence="1 3"/>
<dbReference type="Pfam" id="PF07736">
    <property type="entry name" value="CM_1"/>
    <property type="match status" value="1"/>
</dbReference>
<dbReference type="InterPro" id="IPR035959">
    <property type="entry name" value="RutC-like_sf"/>
</dbReference>
<comment type="catalytic activity">
    <reaction evidence="3">
        <text>chorismate = prephenate</text>
        <dbReference type="Rhea" id="RHEA:13897"/>
        <dbReference type="ChEBI" id="CHEBI:29748"/>
        <dbReference type="ChEBI" id="CHEBI:29934"/>
        <dbReference type="EC" id="5.4.99.5"/>
    </reaction>
</comment>
<dbReference type="OrthoDB" id="9802232at2"/>
<comment type="caution">
    <text evidence="4">The sequence shown here is derived from an EMBL/GenBank/DDBJ whole genome shotgun (WGS) entry which is preliminary data.</text>
</comment>
<keyword evidence="3" id="KW-0413">Isomerase</keyword>
<evidence type="ECO:0000313" key="5">
    <source>
        <dbReference type="Proteomes" id="UP000253034"/>
    </source>
</evidence>
<dbReference type="InterPro" id="IPR008243">
    <property type="entry name" value="Chorismate_mutase_AroH"/>
</dbReference>